<comment type="caution">
    <text evidence="3">The sequence shown here is derived from an EMBL/GenBank/DDBJ whole genome shotgun (WGS) entry which is preliminary data.</text>
</comment>
<evidence type="ECO:0000256" key="1">
    <source>
        <dbReference type="SAM" id="MobiDB-lite"/>
    </source>
</evidence>
<name>A0A9P4QFA3_9PEZI</name>
<gene>
    <name evidence="3" type="ORF">K431DRAFT_98653</name>
</gene>
<keyword evidence="2" id="KW-0812">Transmembrane</keyword>
<proteinExistence type="predicted"/>
<dbReference type="EMBL" id="MU003768">
    <property type="protein sequence ID" value="KAF2725180.1"/>
    <property type="molecule type" value="Genomic_DNA"/>
</dbReference>
<protein>
    <submittedName>
        <fullName evidence="3">Uncharacterized protein</fullName>
    </submittedName>
</protein>
<dbReference type="Proteomes" id="UP000799441">
    <property type="component" value="Unassembled WGS sequence"/>
</dbReference>
<accession>A0A9P4QFA3</accession>
<sequence length="103" mass="11507">MWCVSARCFEALETCTAVSSRGRRERYGNTEPTRDATERPRSPHPTNEERTRHLYLAALIIAGAAAIVGVIVAGIDLRLLRPADCKPSRHREAFEKGIRGSWC</sequence>
<evidence type="ECO:0000256" key="2">
    <source>
        <dbReference type="SAM" id="Phobius"/>
    </source>
</evidence>
<feature type="compositionally biased region" description="Basic and acidic residues" evidence="1">
    <location>
        <begin position="25"/>
        <end position="48"/>
    </location>
</feature>
<keyword evidence="4" id="KW-1185">Reference proteome</keyword>
<keyword evidence="2" id="KW-0472">Membrane</keyword>
<feature type="region of interest" description="Disordered" evidence="1">
    <location>
        <begin position="19"/>
        <end position="48"/>
    </location>
</feature>
<keyword evidence="2" id="KW-1133">Transmembrane helix</keyword>
<organism evidence="3 4">
    <name type="scientific">Polychaeton citri CBS 116435</name>
    <dbReference type="NCBI Taxonomy" id="1314669"/>
    <lineage>
        <taxon>Eukaryota</taxon>
        <taxon>Fungi</taxon>
        <taxon>Dikarya</taxon>
        <taxon>Ascomycota</taxon>
        <taxon>Pezizomycotina</taxon>
        <taxon>Dothideomycetes</taxon>
        <taxon>Dothideomycetidae</taxon>
        <taxon>Capnodiales</taxon>
        <taxon>Capnodiaceae</taxon>
        <taxon>Polychaeton</taxon>
    </lineage>
</organism>
<evidence type="ECO:0000313" key="3">
    <source>
        <dbReference type="EMBL" id="KAF2725180.1"/>
    </source>
</evidence>
<feature type="transmembrane region" description="Helical" evidence="2">
    <location>
        <begin position="54"/>
        <end position="80"/>
    </location>
</feature>
<reference evidence="3" key="1">
    <citation type="journal article" date="2020" name="Stud. Mycol.">
        <title>101 Dothideomycetes genomes: a test case for predicting lifestyles and emergence of pathogens.</title>
        <authorList>
            <person name="Haridas S."/>
            <person name="Albert R."/>
            <person name="Binder M."/>
            <person name="Bloem J."/>
            <person name="Labutti K."/>
            <person name="Salamov A."/>
            <person name="Andreopoulos B."/>
            <person name="Baker S."/>
            <person name="Barry K."/>
            <person name="Bills G."/>
            <person name="Bluhm B."/>
            <person name="Cannon C."/>
            <person name="Castanera R."/>
            <person name="Culley D."/>
            <person name="Daum C."/>
            <person name="Ezra D."/>
            <person name="Gonzalez J."/>
            <person name="Henrissat B."/>
            <person name="Kuo A."/>
            <person name="Liang C."/>
            <person name="Lipzen A."/>
            <person name="Lutzoni F."/>
            <person name="Magnuson J."/>
            <person name="Mondo S."/>
            <person name="Nolan M."/>
            <person name="Ohm R."/>
            <person name="Pangilinan J."/>
            <person name="Park H.-J."/>
            <person name="Ramirez L."/>
            <person name="Alfaro M."/>
            <person name="Sun H."/>
            <person name="Tritt A."/>
            <person name="Yoshinaga Y."/>
            <person name="Zwiers L.-H."/>
            <person name="Turgeon B."/>
            <person name="Goodwin S."/>
            <person name="Spatafora J."/>
            <person name="Crous P."/>
            <person name="Grigoriev I."/>
        </authorList>
    </citation>
    <scope>NUCLEOTIDE SEQUENCE</scope>
    <source>
        <strain evidence="3">CBS 116435</strain>
    </source>
</reference>
<dbReference type="AlphaFoldDB" id="A0A9P4QFA3"/>
<evidence type="ECO:0000313" key="4">
    <source>
        <dbReference type="Proteomes" id="UP000799441"/>
    </source>
</evidence>